<dbReference type="InterPro" id="IPR011013">
    <property type="entry name" value="Gal_mutarotase_sf_dom"/>
</dbReference>
<proteinExistence type="inferred from homology"/>
<evidence type="ECO:0000256" key="2">
    <source>
        <dbReference type="ARBA" id="ARBA00006768"/>
    </source>
</evidence>
<comment type="similarity">
    <text evidence="2">Belongs to the glycosyl hydrolase 65 family.</text>
</comment>
<feature type="domain" description="Glycoside hydrolase family 65 central catalytic" evidence="5">
    <location>
        <begin position="419"/>
        <end position="604"/>
    </location>
</feature>
<dbReference type="PANTHER" id="PTHR11051:SF8">
    <property type="entry name" value="PROTEIN-GLUCOSYLGALACTOSYLHYDROXYLYSINE GLUCOSIDASE"/>
    <property type="match status" value="1"/>
</dbReference>
<gene>
    <name evidence="8" type="primary">20351802</name>
    <name evidence="7" type="ORF">GGTG_11344</name>
</gene>
<evidence type="ECO:0000256" key="3">
    <source>
        <dbReference type="ARBA" id="ARBA00012757"/>
    </source>
</evidence>
<reference evidence="8" key="4">
    <citation type="journal article" date="2015" name="G3 (Bethesda)">
        <title>Genome sequences of three phytopathogenic species of the Magnaporthaceae family of fungi.</title>
        <authorList>
            <person name="Okagaki L.H."/>
            <person name="Nunes C.C."/>
            <person name="Sailsbery J."/>
            <person name="Clay B."/>
            <person name="Brown D."/>
            <person name="John T."/>
            <person name="Oh Y."/>
            <person name="Young N."/>
            <person name="Fitzgerald M."/>
            <person name="Haas B.J."/>
            <person name="Zeng Q."/>
            <person name="Young S."/>
            <person name="Adiconis X."/>
            <person name="Fan L."/>
            <person name="Levin J.Z."/>
            <person name="Mitchell T.K."/>
            <person name="Okubara P.A."/>
            <person name="Farman M.L."/>
            <person name="Kohn L.M."/>
            <person name="Birren B."/>
            <person name="Ma L.-J."/>
            <person name="Dean R.A."/>
        </authorList>
    </citation>
    <scope>NUCLEOTIDE SEQUENCE</scope>
    <source>
        <strain evidence="8">R3-111a-1</strain>
    </source>
</reference>
<keyword evidence="4" id="KW-0732">Signal</keyword>
<dbReference type="GO" id="GO:0004555">
    <property type="term" value="F:alpha,alpha-trehalase activity"/>
    <property type="evidence" value="ECO:0007669"/>
    <property type="project" value="UniProtKB-EC"/>
</dbReference>
<dbReference type="EnsemblFungi" id="EJT72097">
    <property type="protein sequence ID" value="EJT72097"/>
    <property type="gene ID" value="GGTG_11344"/>
</dbReference>
<feature type="signal peptide" evidence="4">
    <location>
        <begin position="1"/>
        <end position="17"/>
    </location>
</feature>
<evidence type="ECO:0000256" key="4">
    <source>
        <dbReference type="SAM" id="SignalP"/>
    </source>
</evidence>
<dbReference type="STRING" id="644352.J3PCX5"/>
<dbReference type="Gene3D" id="1.50.10.10">
    <property type="match status" value="1"/>
</dbReference>
<dbReference type="RefSeq" id="XP_009227494.1">
    <property type="nucleotide sequence ID" value="XM_009229230.1"/>
</dbReference>
<reference evidence="9" key="1">
    <citation type="submission" date="2010-07" db="EMBL/GenBank/DDBJ databases">
        <title>The genome sequence of Gaeumannomyces graminis var. tritici strain R3-111a-1.</title>
        <authorList>
            <consortium name="The Broad Institute Genome Sequencing Platform"/>
            <person name="Ma L.-J."/>
            <person name="Dead R."/>
            <person name="Young S."/>
            <person name="Zeng Q."/>
            <person name="Koehrsen M."/>
            <person name="Alvarado L."/>
            <person name="Berlin A."/>
            <person name="Chapman S.B."/>
            <person name="Chen Z."/>
            <person name="Freedman E."/>
            <person name="Gellesch M."/>
            <person name="Goldberg J."/>
            <person name="Griggs A."/>
            <person name="Gujja S."/>
            <person name="Heilman E.R."/>
            <person name="Heiman D."/>
            <person name="Hepburn T."/>
            <person name="Howarth C."/>
            <person name="Jen D."/>
            <person name="Larson L."/>
            <person name="Mehta T."/>
            <person name="Neiman D."/>
            <person name="Pearson M."/>
            <person name="Roberts A."/>
            <person name="Saif S."/>
            <person name="Shea T."/>
            <person name="Shenoy N."/>
            <person name="Sisk P."/>
            <person name="Stolte C."/>
            <person name="Sykes S."/>
            <person name="Walk T."/>
            <person name="White J."/>
            <person name="Yandava C."/>
            <person name="Haas B."/>
            <person name="Nusbaum C."/>
            <person name="Birren B."/>
        </authorList>
    </citation>
    <scope>NUCLEOTIDE SEQUENCE [LARGE SCALE GENOMIC DNA]</scope>
    <source>
        <strain evidence="9">R3-111a-1</strain>
    </source>
</reference>
<accession>J3PCX5</accession>
<evidence type="ECO:0000313" key="8">
    <source>
        <dbReference type="EnsemblFungi" id="EJT72097"/>
    </source>
</evidence>
<name>J3PCX5_GAET3</name>
<dbReference type="GO" id="GO:0009277">
    <property type="term" value="C:fungal-type cell wall"/>
    <property type="evidence" value="ECO:0007669"/>
    <property type="project" value="TreeGrafter"/>
</dbReference>
<dbReference type="EMBL" id="GL385400">
    <property type="protein sequence ID" value="EJT72097.1"/>
    <property type="molecule type" value="Genomic_DNA"/>
</dbReference>
<dbReference type="Proteomes" id="UP000006039">
    <property type="component" value="Unassembled WGS sequence"/>
</dbReference>
<evidence type="ECO:0000313" key="7">
    <source>
        <dbReference type="EMBL" id="EJT72097.1"/>
    </source>
</evidence>
<dbReference type="InterPro" id="IPR005196">
    <property type="entry name" value="Glyco_hydro_65_N"/>
</dbReference>
<dbReference type="SUPFAM" id="SSF74650">
    <property type="entry name" value="Galactose mutarotase-like"/>
    <property type="match status" value="1"/>
</dbReference>
<dbReference type="GO" id="GO:0005993">
    <property type="term" value="P:trehalose catabolic process"/>
    <property type="evidence" value="ECO:0007669"/>
    <property type="project" value="TreeGrafter"/>
</dbReference>
<evidence type="ECO:0000259" key="5">
    <source>
        <dbReference type="Pfam" id="PF03632"/>
    </source>
</evidence>
<evidence type="ECO:0000256" key="1">
    <source>
        <dbReference type="ARBA" id="ARBA00001576"/>
    </source>
</evidence>
<dbReference type="Pfam" id="PF03632">
    <property type="entry name" value="Glyco_hydro_65m"/>
    <property type="match status" value="1"/>
</dbReference>
<dbReference type="OrthoDB" id="200349at2759"/>
<protein>
    <recommendedName>
        <fullName evidence="3">alpha,alpha-trehalase</fullName>
        <ecNumber evidence="3">3.2.1.28</ecNumber>
    </recommendedName>
</protein>
<reference evidence="7" key="3">
    <citation type="submission" date="2010-09" db="EMBL/GenBank/DDBJ databases">
        <title>Annotation of Gaeumannomyces graminis var. tritici R3-111a-1.</title>
        <authorList>
            <consortium name="The Broad Institute Genome Sequencing Platform"/>
            <person name="Ma L.-J."/>
            <person name="Dead R."/>
            <person name="Young S.K."/>
            <person name="Zeng Q."/>
            <person name="Gargeya S."/>
            <person name="Fitzgerald M."/>
            <person name="Haas B."/>
            <person name="Abouelleil A."/>
            <person name="Alvarado L."/>
            <person name="Arachchi H.M."/>
            <person name="Berlin A."/>
            <person name="Brown A."/>
            <person name="Chapman S.B."/>
            <person name="Chen Z."/>
            <person name="Dunbar C."/>
            <person name="Freedman E."/>
            <person name="Gearin G."/>
            <person name="Gellesch M."/>
            <person name="Goldberg J."/>
            <person name="Griggs A."/>
            <person name="Gujja S."/>
            <person name="Heiman D."/>
            <person name="Howarth C."/>
            <person name="Larson L."/>
            <person name="Lui A."/>
            <person name="MacDonald P.J.P."/>
            <person name="Mehta T."/>
            <person name="Montmayeur A."/>
            <person name="Murphy C."/>
            <person name="Neiman D."/>
            <person name="Pearson M."/>
            <person name="Priest M."/>
            <person name="Roberts A."/>
            <person name="Saif S."/>
            <person name="Shea T."/>
            <person name="Shenoy N."/>
            <person name="Sisk P."/>
            <person name="Stolte C."/>
            <person name="Sykes S."/>
            <person name="Yandava C."/>
            <person name="Wortman J."/>
            <person name="Nusbaum C."/>
            <person name="Birren B."/>
        </authorList>
    </citation>
    <scope>NUCLEOTIDE SEQUENCE</scope>
    <source>
        <strain evidence="7">R3-111a-1</strain>
    </source>
</reference>
<keyword evidence="9" id="KW-1185">Reference proteome</keyword>
<organism evidence="7">
    <name type="scientific">Gaeumannomyces tritici (strain R3-111a-1)</name>
    <name type="common">Wheat and barley take-all root rot fungus</name>
    <name type="synonym">Gaeumannomyces graminis var. tritici</name>
    <dbReference type="NCBI Taxonomy" id="644352"/>
    <lineage>
        <taxon>Eukaryota</taxon>
        <taxon>Fungi</taxon>
        <taxon>Dikarya</taxon>
        <taxon>Ascomycota</taxon>
        <taxon>Pezizomycotina</taxon>
        <taxon>Sordariomycetes</taxon>
        <taxon>Sordariomycetidae</taxon>
        <taxon>Magnaporthales</taxon>
        <taxon>Magnaporthaceae</taxon>
        <taxon>Gaeumannomyces</taxon>
    </lineage>
</organism>
<dbReference type="SUPFAM" id="SSF48208">
    <property type="entry name" value="Six-hairpin glycosidases"/>
    <property type="match status" value="1"/>
</dbReference>
<reference evidence="7" key="2">
    <citation type="submission" date="2010-07" db="EMBL/GenBank/DDBJ databases">
        <authorList>
            <consortium name="The Broad Institute Genome Sequencing Platform"/>
            <consortium name="Broad Institute Genome Sequencing Center for Infectious Disease"/>
            <person name="Ma L.-J."/>
            <person name="Dead R."/>
            <person name="Young S."/>
            <person name="Zeng Q."/>
            <person name="Koehrsen M."/>
            <person name="Alvarado L."/>
            <person name="Berlin A."/>
            <person name="Chapman S.B."/>
            <person name="Chen Z."/>
            <person name="Freedman E."/>
            <person name="Gellesch M."/>
            <person name="Goldberg J."/>
            <person name="Griggs A."/>
            <person name="Gujja S."/>
            <person name="Heilman E.R."/>
            <person name="Heiman D."/>
            <person name="Hepburn T."/>
            <person name="Howarth C."/>
            <person name="Jen D."/>
            <person name="Larson L."/>
            <person name="Mehta T."/>
            <person name="Neiman D."/>
            <person name="Pearson M."/>
            <person name="Roberts A."/>
            <person name="Saif S."/>
            <person name="Shea T."/>
            <person name="Shenoy N."/>
            <person name="Sisk P."/>
            <person name="Stolte C."/>
            <person name="Sykes S."/>
            <person name="Walk T."/>
            <person name="White J."/>
            <person name="Yandava C."/>
            <person name="Haas B."/>
            <person name="Nusbaum C."/>
            <person name="Birren B."/>
        </authorList>
    </citation>
    <scope>NUCLEOTIDE SEQUENCE</scope>
    <source>
        <strain evidence="7">R3-111a-1</strain>
    </source>
</reference>
<dbReference type="InterPro" id="IPR037018">
    <property type="entry name" value="GH65_N"/>
</dbReference>
<evidence type="ECO:0000313" key="9">
    <source>
        <dbReference type="Proteomes" id="UP000006039"/>
    </source>
</evidence>
<feature type="domain" description="Glycoside hydrolase family 65 N-terminal" evidence="6">
    <location>
        <begin position="56"/>
        <end position="318"/>
    </location>
</feature>
<feature type="chain" id="PRO_5015095137" description="alpha,alpha-trehalase" evidence="4">
    <location>
        <begin position="18"/>
        <end position="1013"/>
    </location>
</feature>
<dbReference type="EC" id="3.2.1.28" evidence="3"/>
<sequence>MMRRWLAYLVLPLTTFAAPATSGAAPDWVSWDDETWTLTSKKPLPGTFTAWQAQTNGYIGLAQGSLGPFFELSRFNDSEGWPSYSAPRRTFATVTGFWGSEPSTDELEPRGESFISGLPHFTDLLIQACGDLLDGSTDVAQISDFTSSLSFSEGIATWSYTWRPPSCSGEGMAISVKYESFLSLAERQMAAVKLSISSSSAFDQVVIVDKLDQQSALRTTSVPQNKGDAPADGLETIWAVSPVGVETTTAYIVSVLGGDVLGRNASASCLGSSCSERPTLMASNITEGQGSGASSKEYRLRSSSRSATVYKYVGVASTDHFGDGADGIASAAARQAKSQGYEVARKAHSQAVSQLMASPLVADFRDPVTGALPRDGMVRALQITAISSAYYLYTNLLPFDPQVDSDPGSCRACNSLSVGGLASQAYGGKVFWDADMFMAPAAQGTHPRLARQFELYRINRAAQARQNTDRHGLKPGSALYPWTSGRYGQCYNTSAPCVMYQYHLNADIALSMITARNTSGDAAWFDKGGAADILDGIAMGLSGVLSPRNDTAARTWGIDVMTDADEYYMFVSDGSFTSAATSVVLENAANLRRQRGQALEDLWVEQTGNMAMPTSPDGSIVLEFRGMPNSIVSKQADVILAHFPFDYRLGGFDEAKRRAAMNYYAVRQDAAGPAMTWGMYAVAANTLAQSGCAFWTFLVKSFDPYLRMPWYQYSEQQDDHSKAVDPLTGNPMHPAFPFLTGHGGLLQTLAAGFLGLKVTDSSLVVMPSLPPQLEHFRPPVQFYNGAVVEFRMNRTHTLITRLDASLFDGLAPDQYGKVGVDMPITIGHSVQDPDGQIVRLAINQTVVVKNRVYDDSLDVAGNVLQCRDATSREPTQPGQYPFAATDGYSGTAWQPTTDDASATLTVNTSSLPPTRLGAVHLDFGMRPPRSVKLLLSNSSSVSATEAAVHSVVTISQPWDPASPVVPYAGNTTIIALGDHIWSGAYAHLVVEGCWAGDGLGATVAEFALVASSV</sequence>
<dbReference type="InterPro" id="IPR012341">
    <property type="entry name" value="6hp_glycosidase-like_sf"/>
</dbReference>
<dbReference type="InterPro" id="IPR005195">
    <property type="entry name" value="Glyco_hydro_65_M"/>
</dbReference>
<dbReference type="Gene3D" id="2.70.98.40">
    <property type="entry name" value="Glycoside hydrolase, family 65, N-terminal domain"/>
    <property type="match status" value="1"/>
</dbReference>
<dbReference type="HOGENOM" id="CLU_006285_4_0_1"/>
<comment type="catalytic activity">
    <reaction evidence="1">
        <text>alpha,alpha-trehalose + H2O = alpha-D-glucose + beta-D-glucose</text>
        <dbReference type="Rhea" id="RHEA:32675"/>
        <dbReference type="ChEBI" id="CHEBI:15377"/>
        <dbReference type="ChEBI" id="CHEBI:15903"/>
        <dbReference type="ChEBI" id="CHEBI:16551"/>
        <dbReference type="ChEBI" id="CHEBI:17925"/>
        <dbReference type="EC" id="3.2.1.28"/>
    </reaction>
</comment>
<dbReference type="FunCoup" id="J3PCX5">
    <property type="interactions" value="67"/>
</dbReference>
<dbReference type="AlphaFoldDB" id="J3PCX5"/>
<dbReference type="Pfam" id="PF03636">
    <property type="entry name" value="Glyco_hydro_65N"/>
    <property type="match status" value="1"/>
</dbReference>
<dbReference type="InterPro" id="IPR008928">
    <property type="entry name" value="6-hairpin_glycosidase_sf"/>
</dbReference>
<dbReference type="GeneID" id="20351802"/>
<dbReference type="VEuPathDB" id="FungiDB:GGTG_11344"/>
<evidence type="ECO:0000259" key="6">
    <source>
        <dbReference type="Pfam" id="PF03636"/>
    </source>
</evidence>
<dbReference type="PANTHER" id="PTHR11051">
    <property type="entry name" value="GLYCOSYL HYDROLASE-RELATED"/>
    <property type="match status" value="1"/>
</dbReference>
<reference evidence="8" key="5">
    <citation type="submission" date="2018-04" db="UniProtKB">
        <authorList>
            <consortium name="EnsemblFungi"/>
        </authorList>
    </citation>
    <scope>IDENTIFICATION</scope>
    <source>
        <strain evidence="8">R3-111a-1</strain>
    </source>
</reference>
<dbReference type="GO" id="GO:0030246">
    <property type="term" value="F:carbohydrate binding"/>
    <property type="evidence" value="ECO:0007669"/>
    <property type="project" value="InterPro"/>
</dbReference>
<dbReference type="eggNOG" id="KOG4125">
    <property type="taxonomic scope" value="Eukaryota"/>
</dbReference>